<gene>
    <name evidence="4" type="ORF">Cgig2_014802</name>
</gene>
<evidence type="ECO:0000313" key="4">
    <source>
        <dbReference type="EMBL" id="KAJ8453039.1"/>
    </source>
</evidence>
<keyword evidence="5" id="KW-1185">Reference proteome</keyword>
<dbReference type="InterPro" id="IPR039905">
    <property type="entry name" value="CD2BP2/Lin1"/>
</dbReference>
<accession>A0A9Q1L202</accession>
<organism evidence="4 5">
    <name type="scientific">Carnegiea gigantea</name>
    <dbReference type="NCBI Taxonomy" id="171969"/>
    <lineage>
        <taxon>Eukaryota</taxon>
        <taxon>Viridiplantae</taxon>
        <taxon>Streptophyta</taxon>
        <taxon>Embryophyta</taxon>
        <taxon>Tracheophyta</taxon>
        <taxon>Spermatophyta</taxon>
        <taxon>Magnoliopsida</taxon>
        <taxon>eudicotyledons</taxon>
        <taxon>Gunneridae</taxon>
        <taxon>Pentapetalae</taxon>
        <taxon>Caryophyllales</taxon>
        <taxon>Cactineae</taxon>
        <taxon>Cactaceae</taxon>
        <taxon>Cactoideae</taxon>
        <taxon>Echinocereeae</taxon>
        <taxon>Carnegiea</taxon>
    </lineage>
</organism>
<keyword evidence="2" id="KW-0472">Membrane</keyword>
<dbReference type="Pfam" id="PF17780">
    <property type="entry name" value="OCRE"/>
    <property type="match status" value="1"/>
</dbReference>
<feature type="transmembrane region" description="Helical" evidence="2">
    <location>
        <begin position="88"/>
        <end position="109"/>
    </location>
</feature>
<evidence type="ECO:0000256" key="2">
    <source>
        <dbReference type="SAM" id="Phobius"/>
    </source>
</evidence>
<evidence type="ECO:0000256" key="1">
    <source>
        <dbReference type="SAM" id="MobiDB-lite"/>
    </source>
</evidence>
<feature type="compositionally biased region" description="Polar residues" evidence="1">
    <location>
        <begin position="50"/>
        <end position="64"/>
    </location>
</feature>
<dbReference type="Proteomes" id="UP001153076">
    <property type="component" value="Unassembled WGS sequence"/>
</dbReference>
<dbReference type="AlphaFoldDB" id="A0A9Q1L202"/>
<name>A0A9Q1L202_9CARY</name>
<comment type="caution">
    <text evidence="4">The sequence shown here is derived from an EMBL/GenBank/DDBJ whole genome shotgun (WGS) entry which is preliminary data.</text>
</comment>
<feature type="region of interest" description="Disordered" evidence="1">
    <location>
        <begin position="162"/>
        <end position="200"/>
    </location>
</feature>
<dbReference type="EMBL" id="JAKOGI010000002">
    <property type="protein sequence ID" value="KAJ8453039.1"/>
    <property type="molecule type" value="Genomic_DNA"/>
</dbReference>
<reference evidence="4" key="1">
    <citation type="submission" date="2022-04" db="EMBL/GenBank/DDBJ databases">
        <title>Carnegiea gigantea Genome sequencing and assembly v2.</title>
        <authorList>
            <person name="Copetti D."/>
            <person name="Sanderson M.J."/>
            <person name="Burquez A."/>
            <person name="Wojciechowski M.F."/>
        </authorList>
    </citation>
    <scope>NUCLEOTIDE SEQUENCE</scope>
    <source>
        <strain evidence="4">SGP5-SGP5p</strain>
        <tissue evidence="4">Aerial part</tissue>
    </source>
</reference>
<proteinExistence type="predicted"/>
<dbReference type="InterPro" id="IPR041591">
    <property type="entry name" value="OCRE"/>
</dbReference>
<protein>
    <recommendedName>
        <fullName evidence="3">OCRE domain-containing protein</fullName>
    </recommendedName>
</protein>
<feature type="domain" description="OCRE" evidence="3">
    <location>
        <begin position="115"/>
        <end position="164"/>
    </location>
</feature>
<dbReference type="GO" id="GO:0005682">
    <property type="term" value="C:U5 snRNP"/>
    <property type="evidence" value="ECO:0007669"/>
    <property type="project" value="InterPro"/>
</dbReference>
<evidence type="ECO:0000313" key="5">
    <source>
        <dbReference type="Proteomes" id="UP001153076"/>
    </source>
</evidence>
<keyword evidence="2" id="KW-0812">Transmembrane</keyword>
<feature type="region of interest" description="Disordered" evidence="1">
    <location>
        <begin position="50"/>
        <end position="76"/>
    </location>
</feature>
<dbReference type="PANTHER" id="PTHR13138">
    <property type="entry name" value="PROTEIN LIN1"/>
    <property type="match status" value="1"/>
</dbReference>
<keyword evidence="2" id="KW-1133">Transmembrane helix</keyword>
<sequence length="200" mass="22298">MSLPLDVYHEEREVFLREAEGYEALARARNNDLSGNEGYAFDMFADENDVANNPEQSNQTSVPSEGTGQLSGGTDTGDSGSMLGDHLLLHYLVLLFIIRVTIFLLLLFLGSWTGQTDYIYDEASGYYYSSRLGYYYDPAAGLFYSAVSGQWYKYNEDTGVYDEVQPEPDREAGSENNEDADSRDQLQPEPEVISNVSGSI</sequence>
<dbReference type="PANTHER" id="PTHR13138:SF3">
    <property type="entry name" value="CD2 ANTIGEN CYTOPLASMIC TAIL-BINDING PROTEIN 2"/>
    <property type="match status" value="1"/>
</dbReference>
<evidence type="ECO:0000259" key="3">
    <source>
        <dbReference type="Pfam" id="PF17780"/>
    </source>
</evidence>